<dbReference type="AlphaFoldDB" id="A0A9P7ZES3"/>
<sequence length="627" mass="71487">MADGSVQEHAATSSPPHAPGPHSQPPAYPPEWTALPTPQCPRTSAAASRIFYLPFPIPGGSTTFPVQVYYDPNSTSEPPTAHIRRRLKNPFKTVIPFGGFELDPSFQPGSQSLSGCVKYDRNEKLPRSDRNPIKQYPVHQIGDKSRTAHDPIAQLKRDHRTATDIQNWRQKISSVEAAHCDKLMDSVRCLGFNPFAPDPVTKRILERGSPTEIIFYTFYRRNWIPGRSLREDDNPWLRDFLYVCQNRFVYHAFMSIAAVHLLDNLPSEKNFQHANQLFFVAGQGIDIALKQYNSGQTLSPAQLDCILTSLIALATQDVSLPERRKAMSEHCPWLEALYCCEQLLDSHIPDPIYQPNVQMTSLRAAHCKFVARGISIAETMRPLEPARQGSTYDRTRAAKRFRWLVYGSKEEQNRVEGGLGMCRRLLGLIKQITHWSGVMSYGGDREGIIPQLERIMRGIEEMRPERPKKLRQESKAIATADDMRYVSAEAYRLGVRLYAQCRLLRLPRWYPDVSKTLEELSTCVSILPTHGNLFTAEAPLFPVFYLGLLATEPRHREVAVAWFQGVIRTSTRSTVPPLYESLHTIWRWDILPAWRPGELCASLWQRDPWWEGLVAEMEKQQLILCLT</sequence>
<dbReference type="InterPro" id="IPR021858">
    <property type="entry name" value="Fun_TF"/>
</dbReference>
<feature type="region of interest" description="Disordered" evidence="3">
    <location>
        <begin position="1"/>
        <end position="40"/>
    </location>
</feature>
<evidence type="ECO:0000256" key="1">
    <source>
        <dbReference type="ARBA" id="ARBA00004123"/>
    </source>
</evidence>
<comment type="subcellular location">
    <subcellularLocation>
        <location evidence="1">Nucleus</location>
    </subcellularLocation>
</comment>
<evidence type="ECO:0000313" key="4">
    <source>
        <dbReference type="EMBL" id="KAG9250645.1"/>
    </source>
</evidence>
<gene>
    <name evidence="4" type="ORF">F5Z01DRAFT_640055</name>
</gene>
<comment type="caution">
    <text evidence="4">The sequence shown here is derived from an EMBL/GenBank/DDBJ whole genome shotgun (WGS) entry which is preliminary data.</text>
</comment>
<dbReference type="RefSeq" id="XP_046114569.1">
    <property type="nucleotide sequence ID" value="XM_046262497.1"/>
</dbReference>
<keyword evidence="2" id="KW-0539">Nucleus</keyword>
<dbReference type="PANTHER" id="PTHR37534">
    <property type="entry name" value="TRANSCRIPTIONAL ACTIVATOR PROTEIN UGA3"/>
    <property type="match status" value="1"/>
</dbReference>
<proteinExistence type="predicted"/>
<dbReference type="Proteomes" id="UP000887229">
    <property type="component" value="Unassembled WGS sequence"/>
</dbReference>
<evidence type="ECO:0000256" key="2">
    <source>
        <dbReference type="ARBA" id="ARBA00023242"/>
    </source>
</evidence>
<dbReference type="EMBL" id="MU251275">
    <property type="protein sequence ID" value="KAG9250645.1"/>
    <property type="molecule type" value="Genomic_DNA"/>
</dbReference>
<organism evidence="4 5">
    <name type="scientific">Emericellopsis atlantica</name>
    <dbReference type="NCBI Taxonomy" id="2614577"/>
    <lineage>
        <taxon>Eukaryota</taxon>
        <taxon>Fungi</taxon>
        <taxon>Dikarya</taxon>
        <taxon>Ascomycota</taxon>
        <taxon>Pezizomycotina</taxon>
        <taxon>Sordariomycetes</taxon>
        <taxon>Hypocreomycetidae</taxon>
        <taxon>Hypocreales</taxon>
        <taxon>Bionectriaceae</taxon>
        <taxon>Emericellopsis</taxon>
    </lineage>
</organism>
<keyword evidence="5" id="KW-1185">Reference proteome</keyword>
<evidence type="ECO:0000313" key="5">
    <source>
        <dbReference type="Proteomes" id="UP000887229"/>
    </source>
</evidence>
<dbReference type="GeneID" id="70293400"/>
<dbReference type="GO" id="GO:0005634">
    <property type="term" value="C:nucleus"/>
    <property type="evidence" value="ECO:0007669"/>
    <property type="project" value="UniProtKB-SubCell"/>
</dbReference>
<feature type="compositionally biased region" description="Pro residues" evidence="3">
    <location>
        <begin position="16"/>
        <end position="29"/>
    </location>
</feature>
<accession>A0A9P7ZES3</accession>
<dbReference type="Pfam" id="PF11951">
    <property type="entry name" value="Fungal_trans_2"/>
    <property type="match status" value="1"/>
</dbReference>
<reference evidence="4" key="1">
    <citation type="journal article" date="2021" name="IMA Fungus">
        <title>Genomic characterization of three marine fungi, including Emericellopsis atlantica sp. nov. with signatures of a generalist lifestyle and marine biomass degradation.</title>
        <authorList>
            <person name="Hagestad O.C."/>
            <person name="Hou L."/>
            <person name="Andersen J.H."/>
            <person name="Hansen E.H."/>
            <person name="Altermark B."/>
            <person name="Li C."/>
            <person name="Kuhnert E."/>
            <person name="Cox R.J."/>
            <person name="Crous P.W."/>
            <person name="Spatafora J.W."/>
            <person name="Lail K."/>
            <person name="Amirebrahimi M."/>
            <person name="Lipzen A."/>
            <person name="Pangilinan J."/>
            <person name="Andreopoulos W."/>
            <person name="Hayes R.D."/>
            <person name="Ng V."/>
            <person name="Grigoriev I.V."/>
            <person name="Jackson S.A."/>
            <person name="Sutton T.D.S."/>
            <person name="Dobson A.D.W."/>
            <person name="Rama T."/>
        </authorList>
    </citation>
    <scope>NUCLEOTIDE SEQUENCE</scope>
    <source>
        <strain evidence="4">TS7</strain>
    </source>
</reference>
<name>A0A9P7ZES3_9HYPO</name>
<dbReference type="PANTHER" id="PTHR37534:SF46">
    <property type="entry name" value="ZN(II)2CYS6 TRANSCRIPTION FACTOR (EUROFUNG)"/>
    <property type="match status" value="1"/>
</dbReference>
<evidence type="ECO:0000256" key="3">
    <source>
        <dbReference type="SAM" id="MobiDB-lite"/>
    </source>
</evidence>
<protein>
    <submittedName>
        <fullName evidence="4">Fungal-specific transcription factor domain-containing protein</fullName>
    </submittedName>
</protein>
<dbReference type="OrthoDB" id="3597252at2759"/>